<name>A0AAQ3XEE4_PASNO</name>
<dbReference type="AlphaFoldDB" id="A0AAQ3XEE4"/>
<dbReference type="InterPro" id="IPR050158">
    <property type="entry name" value="Ubiquitin_ubiquitin-like"/>
</dbReference>
<evidence type="ECO:0000256" key="4">
    <source>
        <dbReference type="SAM" id="Phobius"/>
    </source>
</evidence>
<protein>
    <recommendedName>
        <fullName evidence="5">Ubiquitin-like domain-containing protein</fullName>
    </recommendedName>
</protein>
<dbReference type="PROSITE" id="PS00299">
    <property type="entry name" value="UBIQUITIN_1"/>
    <property type="match status" value="1"/>
</dbReference>
<feature type="region of interest" description="Disordered" evidence="3">
    <location>
        <begin position="321"/>
        <end position="347"/>
    </location>
</feature>
<evidence type="ECO:0000256" key="3">
    <source>
        <dbReference type="SAM" id="MobiDB-lite"/>
    </source>
</evidence>
<accession>A0AAQ3XEE4</accession>
<keyword evidence="1" id="KW-1017">Isopeptide bond</keyword>
<keyword evidence="7" id="KW-1185">Reference proteome</keyword>
<evidence type="ECO:0000259" key="5">
    <source>
        <dbReference type="PROSITE" id="PS50053"/>
    </source>
</evidence>
<sequence>MGTITCELEASYVAGTAGDDDKGTTIPHQQCRRLTFFAGNTKGKGRRLGDGGGGGTLAAGSWPWCSSMFLCRRANASINMQVFVRTLAGKSLALDVSPNDTVDAVKAMIQAKERIAAAEQPLVFAGRDLDDSGRTLADYGVRKEANLFLHLRLRGGAGGDVSAGGSHSHHSWSTAVGLLATVVAVAAALPYLPAAAEEDSGSLTLAFLLVVWAIAVGGVNLITVGASGKTSSGGARSALSRRLGILRRLDGRCGDHDQRCRPCTLFRLLRSLPGRHVSDLVPRLRGREAPQQQRRPQDQWWSYIHSRRRYGYLYLSQGNSRWSPRRGEHDRGRRLPDPDRQRRRRVSQLHRAQKGVRFCLSEPRRLLGINPARVCTLLGVCVWRDARVCARASSMAARVRATPRCACVALIVG</sequence>
<evidence type="ECO:0000256" key="2">
    <source>
        <dbReference type="ARBA" id="ARBA00022843"/>
    </source>
</evidence>
<feature type="transmembrane region" description="Helical" evidence="4">
    <location>
        <begin position="172"/>
        <end position="192"/>
    </location>
</feature>
<dbReference type="Proteomes" id="UP001341281">
    <property type="component" value="Chromosome 09"/>
</dbReference>
<keyword evidence="2" id="KW-0832">Ubl conjugation</keyword>
<dbReference type="InterPro" id="IPR019954">
    <property type="entry name" value="Ubiquitin_CS"/>
</dbReference>
<dbReference type="Gene3D" id="3.10.20.90">
    <property type="entry name" value="Phosphatidylinositol 3-kinase Catalytic Subunit, Chain A, domain 1"/>
    <property type="match status" value="1"/>
</dbReference>
<dbReference type="InterPro" id="IPR000626">
    <property type="entry name" value="Ubiquitin-like_dom"/>
</dbReference>
<dbReference type="SMART" id="SM00213">
    <property type="entry name" value="UBQ"/>
    <property type="match status" value="1"/>
</dbReference>
<evidence type="ECO:0000256" key="1">
    <source>
        <dbReference type="ARBA" id="ARBA00022499"/>
    </source>
</evidence>
<gene>
    <name evidence="6" type="ORF">U9M48_040613</name>
</gene>
<dbReference type="PRINTS" id="PR00348">
    <property type="entry name" value="UBIQUITIN"/>
</dbReference>
<reference evidence="6 7" key="1">
    <citation type="submission" date="2024-02" db="EMBL/GenBank/DDBJ databases">
        <title>High-quality chromosome-scale genome assembly of Pensacola bahiagrass (Paspalum notatum Flugge var. saurae).</title>
        <authorList>
            <person name="Vega J.M."/>
            <person name="Podio M."/>
            <person name="Orjuela J."/>
            <person name="Siena L.A."/>
            <person name="Pessino S.C."/>
            <person name="Combes M.C."/>
            <person name="Mariac C."/>
            <person name="Albertini E."/>
            <person name="Pupilli F."/>
            <person name="Ortiz J.P.A."/>
            <person name="Leblanc O."/>
        </authorList>
    </citation>
    <scope>NUCLEOTIDE SEQUENCE [LARGE SCALE GENOMIC DNA]</scope>
    <source>
        <strain evidence="6">R1</strain>
        <tissue evidence="6">Leaf</tissue>
    </source>
</reference>
<dbReference type="SUPFAM" id="SSF54236">
    <property type="entry name" value="Ubiquitin-like"/>
    <property type="match status" value="1"/>
</dbReference>
<dbReference type="InterPro" id="IPR029071">
    <property type="entry name" value="Ubiquitin-like_domsf"/>
</dbReference>
<proteinExistence type="predicted"/>
<evidence type="ECO:0000313" key="6">
    <source>
        <dbReference type="EMBL" id="WVZ94751.1"/>
    </source>
</evidence>
<dbReference type="EMBL" id="CP144753">
    <property type="protein sequence ID" value="WVZ94751.1"/>
    <property type="molecule type" value="Genomic_DNA"/>
</dbReference>
<dbReference type="PROSITE" id="PS50053">
    <property type="entry name" value="UBIQUITIN_2"/>
    <property type="match status" value="1"/>
</dbReference>
<evidence type="ECO:0000313" key="7">
    <source>
        <dbReference type="Proteomes" id="UP001341281"/>
    </source>
</evidence>
<dbReference type="GO" id="GO:0003729">
    <property type="term" value="F:mRNA binding"/>
    <property type="evidence" value="ECO:0007669"/>
    <property type="project" value="UniProtKB-ARBA"/>
</dbReference>
<dbReference type="Pfam" id="PF00240">
    <property type="entry name" value="ubiquitin"/>
    <property type="match status" value="1"/>
</dbReference>
<feature type="transmembrane region" description="Helical" evidence="4">
    <location>
        <begin position="204"/>
        <end position="226"/>
    </location>
</feature>
<organism evidence="6 7">
    <name type="scientific">Paspalum notatum var. saurae</name>
    <dbReference type="NCBI Taxonomy" id="547442"/>
    <lineage>
        <taxon>Eukaryota</taxon>
        <taxon>Viridiplantae</taxon>
        <taxon>Streptophyta</taxon>
        <taxon>Embryophyta</taxon>
        <taxon>Tracheophyta</taxon>
        <taxon>Spermatophyta</taxon>
        <taxon>Magnoliopsida</taxon>
        <taxon>Liliopsida</taxon>
        <taxon>Poales</taxon>
        <taxon>Poaceae</taxon>
        <taxon>PACMAD clade</taxon>
        <taxon>Panicoideae</taxon>
        <taxon>Andropogonodae</taxon>
        <taxon>Paspaleae</taxon>
        <taxon>Paspalinae</taxon>
        <taxon>Paspalum</taxon>
    </lineage>
</organism>
<feature type="domain" description="Ubiquitin-like" evidence="5">
    <location>
        <begin position="80"/>
        <end position="156"/>
    </location>
</feature>
<keyword evidence="4" id="KW-0472">Membrane</keyword>
<keyword evidence="4" id="KW-1133">Transmembrane helix</keyword>
<keyword evidence="4" id="KW-0812">Transmembrane</keyword>
<dbReference type="PANTHER" id="PTHR10666">
    <property type="entry name" value="UBIQUITIN"/>
    <property type="match status" value="1"/>
</dbReference>
<feature type="compositionally biased region" description="Basic and acidic residues" evidence="3">
    <location>
        <begin position="325"/>
        <end position="340"/>
    </location>
</feature>
<dbReference type="InterPro" id="IPR019956">
    <property type="entry name" value="Ubiquitin_dom"/>
</dbReference>